<evidence type="ECO:0000313" key="3">
    <source>
        <dbReference type="EMBL" id="VDK32679.1"/>
    </source>
</evidence>
<evidence type="ECO:0000313" key="4">
    <source>
        <dbReference type="Proteomes" id="UP000271098"/>
    </source>
</evidence>
<feature type="compositionally biased region" description="Polar residues" evidence="1">
    <location>
        <begin position="133"/>
        <end position="143"/>
    </location>
</feature>
<dbReference type="WBParaSite" id="GPUH_0000218601-mRNA-1">
    <property type="protein sequence ID" value="GPUH_0000218601-mRNA-1"/>
    <property type="gene ID" value="GPUH_0000218601"/>
</dbReference>
<dbReference type="Proteomes" id="UP000271098">
    <property type="component" value="Unassembled WGS sequence"/>
</dbReference>
<dbReference type="AlphaFoldDB" id="A0A183D0E0"/>
<evidence type="ECO:0000256" key="1">
    <source>
        <dbReference type="SAM" id="MobiDB-lite"/>
    </source>
</evidence>
<keyword evidence="2" id="KW-0812">Transmembrane</keyword>
<gene>
    <name evidence="3" type="ORF">GPUH_LOCUS2182</name>
</gene>
<sequence length="190" mass="21640">MIRHSRPEFFNAEQAKMHRKCLLSLIAYNMTLVLLNMPITIYFTLYLLISSVEETDSMPGFVNGLMNIVDPCCEFLSRHHGIIASLVTIIVLHPYRKAFLSMIRLRTNRSKIRDVKMANCNLLTATSRNHQTVQPNNAKTSGFTPKGAKWDSNQQERKRLCGPGPVFKLASINQHIFPTACEPPVRRATR</sequence>
<reference evidence="3 4" key="2">
    <citation type="submission" date="2018-11" db="EMBL/GenBank/DDBJ databases">
        <authorList>
            <consortium name="Pathogen Informatics"/>
        </authorList>
    </citation>
    <scope>NUCLEOTIDE SEQUENCE [LARGE SCALE GENOMIC DNA]</scope>
</reference>
<dbReference type="EMBL" id="UYRT01003115">
    <property type="protein sequence ID" value="VDK32679.1"/>
    <property type="molecule type" value="Genomic_DNA"/>
</dbReference>
<name>A0A183D0E0_9BILA</name>
<feature type="transmembrane region" description="Helical" evidence="2">
    <location>
        <begin position="75"/>
        <end position="95"/>
    </location>
</feature>
<reference evidence="5" key="1">
    <citation type="submission" date="2016-06" db="UniProtKB">
        <authorList>
            <consortium name="WormBaseParasite"/>
        </authorList>
    </citation>
    <scope>IDENTIFICATION</scope>
</reference>
<accession>A0A183D0E0</accession>
<evidence type="ECO:0000256" key="2">
    <source>
        <dbReference type="SAM" id="Phobius"/>
    </source>
</evidence>
<keyword evidence="2" id="KW-0472">Membrane</keyword>
<keyword evidence="4" id="KW-1185">Reference proteome</keyword>
<feature type="region of interest" description="Disordered" evidence="1">
    <location>
        <begin position="133"/>
        <end position="155"/>
    </location>
</feature>
<evidence type="ECO:0000313" key="5">
    <source>
        <dbReference type="WBParaSite" id="GPUH_0000218601-mRNA-1"/>
    </source>
</evidence>
<organism evidence="5">
    <name type="scientific">Gongylonema pulchrum</name>
    <dbReference type="NCBI Taxonomy" id="637853"/>
    <lineage>
        <taxon>Eukaryota</taxon>
        <taxon>Metazoa</taxon>
        <taxon>Ecdysozoa</taxon>
        <taxon>Nematoda</taxon>
        <taxon>Chromadorea</taxon>
        <taxon>Rhabditida</taxon>
        <taxon>Spirurina</taxon>
        <taxon>Spiruromorpha</taxon>
        <taxon>Spiruroidea</taxon>
        <taxon>Gongylonematidae</taxon>
        <taxon>Gongylonema</taxon>
    </lineage>
</organism>
<feature type="transmembrane region" description="Helical" evidence="2">
    <location>
        <begin position="21"/>
        <end position="49"/>
    </location>
</feature>
<protein>
    <submittedName>
        <fullName evidence="5">G_PROTEIN_RECEP_F1_2 domain-containing protein</fullName>
    </submittedName>
</protein>
<proteinExistence type="predicted"/>
<keyword evidence="2" id="KW-1133">Transmembrane helix</keyword>